<dbReference type="GO" id="GO:0008408">
    <property type="term" value="F:3'-5' exonuclease activity"/>
    <property type="evidence" value="ECO:0007669"/>
    <property type="project" value="InterPro"/>
</dbReference>
<dbReference type="InterPro" id="IPR004622">
    <property type="entry name" value="DNA_pol_HolB"/>
</dbReference>
<gene>
    <name evidence="5" type="ORF">BECKFM1743A_GA0114220_100832</name>
    <name evidence="6" type="ORF">BECKFM1743B_GA0114221_100783</name>
    <name evidence="4" type="ORF">BECKFM1743C_GA0114222_1001517</name>
</gene>
<dbReference type="GO" id="GO:0006261">
    <property type="term" value="P:DNA-templated DNA replication"/>
    <property type="evidence" value="ECO:0007669"/>
    <property type="project" value="TreeGrafter"/>
</dbReference>
<evidence type="ECO:0000313" key="5">
    <source>
        <dbReference type="EMBL" id="VFJ50364.1"/>
    </source>
</evidence>
<dbReference type="NCBIfam" id="TIGR00678">
    <property type="entry name" value="holB"/>
    <property type="match status" value="1"/>
</dbReference>
<evidence type="ECO:0000256" key="1">
    <source>
        <dbReference type="ARBA" id="ARBA00012417"/>
    </source>
</evidence>
<dbReference type="EMBL" id="CAADFA010000015">
    <property type="protein sequence ID" value="VFJ44682.1"/>
    <property type="molecule type" value="Genomic_DNA"/>
</dbReference>
<evidence type="ECO:0000256" key="3">
    <source>
        <dbReference type="ARBA" id="ARBA00049244"/>
    </source>
</evidence>
<dbReference type="EMBL" id="CAADEZ010000083">
    <property type="protein sequence ID" value="VFJ50364.1"/>
    <property type="molecule type" value="Genomic_DNA"/>
</dbReference>
<organism evidence="5">
    <name type="scientific">Candidatus Kentrum sp. FM</name>
    <dbReference type="NCBI Taxonomy" id="2126340"/>
    <lineage>
        <taxon>Bacteria</taxon>
        <taxon>Pseudomonadati</taxon>
        <taxon>Pseudomonadota</taxon>
        <taxon>Gammaproteobacteria</taxon>
        <taxon>Candidatus Kentrum</taxon>
    </lineage>
</organism>
<evidence type="ECO:0000313" key="6">
    <source>
        <dbReference type="EMBL" id="VFK08669.1"/>
    </source>
</evidence>
<evidence type="ECO:0000313" key="4">
    <source>
        <dbReference type="EMBL" id="VFJ44682.1"/>
    </source>
</evidence>
<name>A0A450SD65_9GAMM</name>
<dbReference type="GO" id="GO:0009360">
    <property type="term" value="C:DNA polymerase III complex"/>
    <property type="evidence" value="ECO:0007669"/>
    <property type="project" value="TreeGrafter"/>
</dbReference>
<proteinExistence type="predicted"/>
<reference evidence="5" key="1">
    <citation type="submission" date="2019-02" db="EMBL/GenBank/DDBJ databases">
        <authorList>
            <person name="Gruber-Vodicka R. H."/>
            <person name="Seah K. B. B."/>
        </authorList>
    </citation>
    <scope>NUCLEOTIDE SEQUENCE</scope>
    <source>
        <strain evidence="5">BECK_BZ163</strain>
        <strain evidence="6">BECK_BZ164</strain>
        <strain evidence="4">BECK_BZ165</strain>
    </source>
</reference>
<dbReference type="Gene3D" id="3.40.50.300">
    <property type="entry name" value="P-loop containing nucleotide triphosphate hydrolases"/>
    <property type="match status" value="1"/>
</dbReference>
<keyword evidence="2" id="KW-0548">Nucleotidyltransferase</keyword>
<dbReference type="SUPFAM" id="SSF52540">
    <property type="entry name" value="P-loop containing nucleoside triphosphate hydrolases"/>
    <property type="match status" value="1"/>
</dbReference>
<comment type="catalytic activity">
    <reaction evidence="3">
        <text>DNA(n) + a 2'-deoxyribonucleoside 5'-triphosphate = DNA(n+1) + diphosphate</text>
        <dbReference type="Rhea" id="RHEA:22508"/>
        <dbReference type="Rhea" id="RHEA-COMP:17339"/>
        <dbReference type="Rhea" id="RHEA-COMP:17340"/>
        <dbReference type="ChEBI" id="CHEBI:33019"/>
        <dbReference type="ChEBI" id="CHEBI:61560"/>
        <dbReference type="ChEBI" id="CHEBI:173112"/>
        <dbReference type="EC" id="2.7.7.7"/>
    </reaction>
</comment>
<accession>A0A450SD65</accession>
<dbReference type="PANTHER" id="PTHR11669">
    <property type="entry name" value="REPLICATION FACTOR C / DNA POLYMERASE III GAMMA-TAU SUBUNIT"/>
    <property type="match status" value="1"/>
</dbReference>
<dbReference type="GO" id="GO:0003887">
    <property type="term" value="F:DNA-directed DNA polymerase activity"/>
    <property type="evidence" value="ECO:0007669"/>
    <property type="project" value="UniProtKB-KW"/>
</dbReference>
<dbReference type="InterPro" id="IPR027417">
    <property type="entry name" value="P-loop_NTPase"/>
</dbReference>
<dbReference type="InterPro" id="IPR050238">
    <property type="entry name" value="DNA_Rep/Repair_Clamp_Loader"/>
</dbReference>
<keyword evidence="2" id="KW-0808">Transferase</keyword>
<dbReference type="Pfam" id="PF13177">
    <property type="entry name" value="DNA_pol3_delta2"/>
    <property type="match status" value="1"/>
</dbReference>
<dbReference type="EMBL" id="CAADFL010000078">
    <property type="protein sequence ID" value="VFK08669.1"/>
    <property type="molecule type" value="Genomic_DNA"/>
</dbReference>
<dbReference type="AlphaFoldDB" id="A0A450SD65"/>
<dbReference type="PANTHER" id="PTHR11669:SF8">
    <property type="entry name" value="DNA POLYMERASE III SUBUNIT DELTA"/>
    <property type="match status" value="1"/>
</dbReference>
<sequence>MAHNNIEPLPWHDRLWETCLRMGHQDRFSHAFLLRGPRGNGKGAFATRWANALVCQEPVSERRPCGRCRGCVLFGAGTHPDVRTIVPPSGKKSIGVDRIRELIDYVWLSRQLADRKVVIMPGAQLMTINAANTLLKTLEEPPGEVVFLLITDRSDRLPITVRSRCRLLAFPVPPAERVLPWLESRLPPGTDAAPLLAAAGGAPLLAMGYWEEGTLQERMRLDEELTGLLTGKADPLAVAMRWKEQGCTVLLPWMMGYVMELIRLRFRGAAAMEGDNVSPAGQYTGQWARYSRDADTLARLAREMDVRYGYRLLDRCLEARRLWEESQSLNEALLLEGIAIDFAGARNIY</sequence>
<evidence type="ECO:0000256" key="2">
    <source>
        <dbReference type="ARBA" id="ARBA00022932"/>
    </source>
</evidence>
<keyword evidence="2" id="KW-0239">DNA-directed DNA polymerase</keyword>
<protein>
    <recommendedName>
        <fullName evidence="1">DNA-directed DNA polymerase</fullName>
        <ecNumber evidence="1">2.7.7.7</ecNumber>
    </recommendedName>
</protein>
<dbReference type="EC" id="2.7.7.7" evidence="1"/>